<evidence type="ECO:0000313" key="8">
    <source>
        <dbReference type="Ensembl" id="ENSPMRP00000022789.1"/>
    </source>
</evidence>
<keyword evidence="4" id="KW-0677">Repeat</keyword>
<dbReference type="KEGG" id="pmua:114584233"/>
<dbReference type="FunFam" id="3.80.10.10:FF:000483">
    <property type="entry name" value="NLR family, CARD domain-containing 3"/>
    <property type="match status" value="1"/>
</dbReference>
<accession>A0A670JGR3</accession>
<protein>
    <submittedName>
        <fullName evidence="8">NLR family CARD domain containing 3</fullName>
    </submittedName>
</protein>
<reference evidence="8 9" key="1">
    <citation type="journal article" date="2019" name="Proc. Natl. Acad. Sci. U.S.A.">
        <title>Regulatory changes in pterin and carotenoid genes underlie balanced color polymorphisms in the wall lizard.</title>
        <authorList>
            <person name="Andrade P."/>
            <person name="Pinho C."/>
            <person name="Perez I de Lanuza G."/>
            <person name="Afonso S."/>
            <person name="Brejcha J."/>
            <person name="Rubin C.J."/>
            <person name="Wallerman O."/>
            <person name="Pereira P."/>
            <person name="Sabatino S.J."/>
            <person name="Bellati A."/>
            <person name="Pellitteri-Rosa D."/>
            <person name="Bosakova Z."/>
            <person name="Bunikis I."/>
            <person name="Carretero M.A."/>
            <person name="Feiner N."/>
            <person name="Marsik P."/>
            <person name="Pauperio F."/>
            <person name="Salvi D."/>
            <person name="Soler L."/>
            <person name="While G.M."/>
            <person name="Uller T."/>
            <person name="Font E."/>
            <person name="Andersson L."/>
            <person name="Carneiro M."/>
        </authorList>
    </citation>
    <scope>NUCLEOTIDE SEQUENCE</scope>
</reference>
<reference evidence="8" key="2">
    <citation type="submission" date="2025-08" db="UniProtKB">
        <authorList>
            <consortium name="Ensembl"/>
        </authorList>
    </citation>
    <scope>IDENTIFICATION</scope>
</reference>
<dbReference type="GO" id="GO:1901223">
    <property type="term" value="P:negative regulation of non-canonical NF-kappaB signal transduction"/>
    <property type="evidence" value="ECO:0007669"/>
    <property type="project" value="Ensembl"/>
</dbReference>
<dbReference type="GO" id="GO:0005829">
    <property type="term" value="C:cytosol"/>
    <property type="evidence" value="ECO:0007669"/>
    <property type="project" value="Ensembl"/>
</dbReference>
<evidence type="ECO:0000256" key="1">
    <source>
        <dbReference type="ARBA" id="ARBA00004496"/>
    </source>
</evidence>
<dbReference type="FunFam" id="3.80.10.10:FF:000274">
    <property type="entry name" value="NLR family CARD domain containing 3"/>
    <property type="match status" value="1"/>
</dbReference>
<dbReference type="GO" id="GO:0007249">
    <property type="term" value="P:canonical NF-kappaB signal transduction"/>
    <property type="evidence" value="ECO:0007669"/>
    <property type="project" value="Ensembl"/>
</dbReference>
<dbReference type="Pfam" id="PF05729">
    <property type="entry name" value="NACHT"/>
    <property type="match status" value="1"/>
</dbReference>
<dbReference type="GO" id="GO:0032720">
    <property type="term" value="P:negative regulation of tumor necrosis factor production"/>
    <property type="evidence" value="ECO:0007669"/>
    <property type="project" value="Ensembl"/>
</dbReference>
<evidence type="ECO:0000256" key="4">
    <source>
        <dbReference type="ARBA" id="ARBA00022737"/>
    </source>
</evidence>
<dbReference type="CTD" id="197358"/>
<dbReference type="GO" id="GO:0032715">
    <property type="term" value="P:negative regulation of interleukin-6 production"/>
    <property type="evidence" value="ECO:0007669"/>
    <property type="project" value="Ensembl"/>
</dbReference>
<dbReference type="Gene3D" id="3.80.10.10">
    <property type="entry name" value="Ribonuclease Inhibitor"/>
    <property type="match status" value="4"/>
</dbReference>
<dbReference type="InterPro" id="IPR007111">
    <property type="entry name" value="NACHT_NTPase"/>
</dbReference>
<name>A0A670JGR3_PODMU</name>
<dbReference type="InterPro" id="IPR041267">
    <property type="entry name" value="NLRP_HD2"/>
</dbReference>
<organism evidence="8 9">
    <name type="scientific">Podarcis muralis</name>
    <name type="common">Wall lizard</name>
    <name type="synonym">Lacerta muralis</name>
    <dbReference type="NCBI Taxonomy" id="64176"/>
    <lineage>
        <taxon>Eukaryota</taxon>
        <taxon>Metazoa</taxon>
        <taxon>Chordata</taxon>
        <taxon>Craniata</taxon>
        <taxon>Vertebrata</taxon>
        <taxon>Euteleostomi</taxon>
        <taxon>Lepidosauria</taxon>
        <taxon>Squamata</taxon>
        <taxon>Bifurcata</taxon>
        <taxon>Unidentata</taxon>
        <taxon>Episquamata</taxon>
        <taxon>Laterata</taxon>
        <taxon>Lacertibaenia</taxon>
        <taxon>Lacertidae</taxon>
        <taxon>Podarcis</taxon>
    </lineage>
</organism>
<dbReference type="FunFam" id="3.80.10.10:FF:000236">
    <property type="entry name" value="NLR family CARD domain containing 3"/>
    <property type="match status" value="1"/>
</dbReference>
<proteinExistence type="predicted"/>
<evidence type="ECO:0000313" key="9">
    <source>
        <dbReference type="Proteomes" id="UP000472272"/>
    </source>
</evidence>
<dbReference type="Pfam" id="PF17776">
    <property type="entry name" value="NLRC4_HD2"/>
    <property type="match status" value="1"/>
</dbReference>
<keyword evidence="6" id="KW-0067">ATP-binding</keyword>
<keyword evidence="9" id="KW-1185">Reference proteome</keyword>
<dbReference type="RefSeq" id="XP_028561720.1">
    <property type="nucleotide sequence ID" value="XM_028705887.1"/>
</dbReference>
<dbReference type="InterPro" id="IPR041075">
    <property type="entry name" value="NOD1/2_WH"/>
</dbReference>
<dbReference type="OrthoDB" id="120976at2759"/>
<dbReference type="PROSITE" id="PS50837">
    <property type="entry name" value="NACHT"/>
    <property type="match status" value="1"/>
</dbReference>
<keyword evidence="5" id="KW-0547">Nucleotide-binding</keyword>
<dbReference type="PANTHER" id="PTHR24106">
    <property type="entry name" value="NACHT, LRR AND CARD DOMAINS-CONTAINING"/>
    <property type="match status" value="1"/>
</dbReference>
<keyword evidence="2" id="KW-0963">Cytoplasm</keyword>
<dbReference type="GO" id="GO:1900226">
    <property type="term" value="P:negative regulation of NLRP3 inflammasome complex assembly"/>
    <property type="evidence" value="ECO:0007669"/>
    <property type="project" value="Ensembl"/>
</dbReference>
<dbReference type="GeneID" id="114584233"/>
<dbReference type="FunFam" id="3.80.10.10:FF:001349">
    <property type="entry name" value="NLR family CARD domain containing 3"/>
    <property type="match status" value="1"/>
</dbReference>
<dbReference type="GO" id="GO:0034451">
    <property type="term" value="C:centriolar satellite"/>
    <property type="evidence" value="ECO:0007669"/>
    <property type="project" value="Ensembl"/>
</dbReference>
<dbReference type="InterPro" id="IPR051261">
    <property type="entry name" value="NLR"/>
</dbReference>
<dbReference type="InterPro" id="IPR001611">
    <property type="entry name" value="Leu-rich_rpt"/>
</dbReference>
<dbReference type="GO" id="GO:0043124">
    <property type="term" value="P:negative regulation of canonical NF-kappaB signal transduction"/>
    <property type="evidence" value="ECO:0007669"/>
    <property type="project" value="Ensembl"/>
</dbReference>
<evidence type="ECO:0000256" key="3">
    <source>
        <dbReference type="ARBA" id="ARBA00022614"/>
    </source>
</evidence>
<dbReference type="SMART" id="SM00368">
    <property type="entry name" value="LRR_RI"/>
    <property type="match status" value="14"/>
</dbReference>
<evidence type="ECO:0000256" key="6">
    <source>
        <dbReference type="ARBA" id="ARBA00022840"/>
    </source>
</evidence>
<comment type="subcellular location">
    <subcellularLocation>
        <location evidence="1">Cytoplasm</location>
    </subcellularLocation>
</comment>
<dbReference type="GO" id="GO:0042110">
    <property type="term" value="P:T cell activation"/>
    <property type="evidence" value="ECO:0007669"/>
    <property type="project" value="Ensembl"/>
</dbReference>
<dbReference type="GO" id="GO:0005524">
    <property type="term" value="F:ATP binding"/>
    <property type="evidence" value="ECO:0007669"/>
    <property type="project" value="UniProtKB-KW"/>
</dbReference>
<evidence type="ECO:0000256" key="5">
    <source>
        <dbReference type="ARBA" id="ARBA00022741"/>
    </source>
</evidence>
<reference evidence="8" key="3">
    <citation type="submission" date="2025-09" db="UniProtKB">
        <authorList>
            <consortium name="Ensembl"/>
        </authorList>
    </citation>
    <scope>IDENTIFICATION</scope>
</reference>
<dbReference type="InterPro" id="IPR032675">
    <property type="entry name" value="LRR_dom_sf"/>
</dbReference>
<keyword evidence="3" id="KW-0433">Leucine-rich repeat</keyword>
<dbReference type="Pfam" id="PF13516">
    <property type="entry name" value="LRR_6"/>
    <property type="match status" value="13"/>
</dbReference>
<dbReference type="Gene3D" id="3.40.50.300">
    <property type="entry name" value="P-loop containing nucleotide triphosphate hydrolases"/>
    <property type="match status" value="1"/>
</dbReference>
<gene>
    <name evidence="8" type="primary">NLRC3</name>
</gene>
<dbReference type="GO" id="GO:0050728">
    <property type="term" value="P:negative regulation of inflammatory response"/>
    <property type="evidence" value="ECO:0007669"/>
    <property type="project" value="Ensembl"/>
</dbReference>
<feature type="domain" description="NACHT" evidence="7">
    <location>
        <begin position="81"/>
        <end position="213"/>
    </location>
</feature>
<dbReference type="OMA" id="IPCICWM"/>
<dbReference type="Ensembl" id="ENSPMRT00000024214.1">
    <property type="protein sequence ID" value="ENSPMRP00000022789.1"/>
    <property type="gene ID" value="ENSPMRG00000014797.1"/>
</dbReference>
<sequence>MDELMVQKHMETLQSWCGTSTGGTSLERLTDLLLVEGLTDLQQKQHDFVQIETIKGVRNISKKIPLEKLFLPLSKFTIPPRISVTIGVAGIGKSTLVKLFVHTWAKGEIGKDFTFVLPLTFRELNAYDKLSAEKLIRLATPQLAEPSFLSIDTAKTLLILDGLDQFKTLLDFSNAVVCTDLRKEVQVDNLITNIIRGNLLQEVSVWITSRPTATTQIPGGLVDRMTEVQGFGDAEIKDHLDHMFAENQALSDSVLQHLKASRSLYILCTVPAFCQTCGSSMGYFLRSANQSPEALTAPKTLSEIYSCYFKMVLCSDWPGKQKEALKIDQLLNNGKKMMNCLGRLAFYSLIKRKYMFHEQDMKAYGVDLSSLQVSLCNRLLLKEETPFSTIYYFPHLTFQEFLAATYYYTAAKRALFDLFVESGMSWPKFGFLNHFKNAFQRSLQSEDGHLDVFVRFLSGLLAPQVNKILSDWFLARDEQHSYRSHVVGLLQNFLGADQAVSCRSVNLMRCLHEIQHMEVVVSLEEAMKSEALAGMLTPVNCSALAYLLQTSEVCVEEANLSNCLTYHAFQSLLSQLHYCSNLRLDYNQFKDSAMDLLGSVLSGKDCQIQKISLVENKIGDKGAKALARSLMVNRSLMALDLRSNSIGPKGAKALADSLKINQYLLSLNLQNNAIKEEGAKCLAEALTSNHSLRTLHLQKNSVGPQGSKKIAEALKTNWGLKELILSSNCAGDTGAAALAEGLKVNHTLLTLDLQSNSISDTGVTALTRALCSNQGLTSLNLRENSISKDGAQEIASALRANSTLRNLDLAANLLHDEGVQAIALALKENQALTSLHLQWNFIQSKAAKALSQALQVNESLSILDLQENAIGDEGTAALASALRVNSTLTALYLQVALIGESGAKALGDALVLNKSLETLDLRGNAIGLAGAKAMANALKVNGALRRLNLQENALGMDGAICIATALTGSHSLAYINLQGNKIGESGAKVIADAIRTNAPSCVVEM</sequence>
<evidence type="ECO:0000256" key="2">
    <source>
        <dbReference type="ARBA" id="ARBA00022490"/>
    </source>
</evidence>
<dbReference type="Proteomes" id="UP000472272">
    <property type="component" value="Chromosome 14"/>
</dbReference>
<dbReference type="SUPFAM" id="SSF52047">
    <property type="entry name" value="RNI-like"/>
    <property type="match status" value="2"/>
</dbReference>
<dbReference type="GO" id="GO:0048471">
    <property type="term" value="C:perinuclear region of cytoplasm"/>
    <property type="evidence" value="ECO:0007669"/>
    <property type="project" value="Ensembl"/>
</dbReference>
<dbReference type="CDD" id="cd00116">
    <property type="entry name" value="LRR_RI"/>
    <property type="match status" value="1"/>
</dbReference>
<dbReference type="SUPFAM" id="SSF52540">
    <property type="entry name" value="P-loop containing nucleoside triphosphate hydrolases"/>
    <property type="match status" value="1"/>
</dbReference>
<dbReference type="Pfam" id="PF17779">
    <property type="entry name" value="WHD_NOD2"/>
    <property type="match status" value="1"/>
</dbReference>
<evidence type="ECO:0000259" key="7">
    <source>
        <dbReference type="PROSITE" id="PS50837"/>
    </source>
</evidence>
<dbReference type="GeneTree" id="ENSGT00940000159861"/>
<dbReference type="AlphaFoldDB" id="A0A670JGR3"/>
<dbReference type="InterPro" id="IPR027417">
    <property type="entry name" value="P-loop_NTPase"/>
</dbReference>